<dbReference type="AlphaFoldDB" id="A0A1G8GBH0"/>
<evidence type="ECO:0000313" key="4">
    <source>
        <dbReference type="Proteomes" id="UP000199340"/>
    </source>
</evidence>
<dbReference type="GO" id="GO:0005524">
    <property type="term" value="F:ATP binding"/>
    <property type="evidence" value="ECO:0007669"/>
    <property type="project" value="UniProtKB-UniRule"/>
</dbReference>
<dbReference type="PROSITE" id="PS50975">
    <property type="entry name" value="ATP_GRASP"/>
    <property type="match status" value="1"/>
</dbReference>
<sequence>MILEKDAYTHPSDARHWKFAEKMLDFLNEISERRGQPNRWVARYSIEIGGHDISRSTKFSTLKDTLEMPAPKDVSGWVDTNLDSVRGTETPKDPSKGYVALLGWSINAIKAAQNFDRRYIVVAPDWAADFCEANNIPFMPWDFSRLNDRSFEIARRLKDDGVDVAIPLFEETVEWAGAINAVLMDQPRMYGQSILFRDKALMKRRAQLGGIRVGIFEEAYEKDDIVRFMKRVNQTLLKLDGDPDDPIHVKAFDKAGCLGHRMIRDIEDIDKIPDEEYPLLMESHLDGWEFAVEAWIHDGEIKFLNISEYVTLGYSVFVPATKELEQWREAITQQIEKLIKTFDIKFGQIHPEYFLTSDGEMYFGEVAYRPPGFKAFELIEKAYGFNAYQASILVFDPKSTKQEVEAFFPREVDDAKGYAGCFGVYPRRRVVSKLEMPEETVGHPYFDTHELVEPAQETVPERSAFGTHWGLVFFVGDDPIKMRDLLKAQEDLDFYV</sequence>
<dbReference type="EMBL" id="FNEB01000001">
    <property type="protein sequence ID" value="SDH91676.1"/>
    <property type="molecule type" value="Genomic_DNA"/>
</dbReference>
<dbReference type="SUPFAM" id="SSF56059">
    <property type="entry name" value="Glutathione synthetase ATP-binding domain-like"/>
    <property type="match status" value="1"/>
</dbReference>
<dbReference type="Proteomes" id="UP000199340">
    <property type="component" value="Unassembled WGS sequence"/>
</dbReference>
<accession>A0A1G8GBH0</accession>
<evidence type="ECO:0000313" key="3">
    <source>
        <dbReference type="EMBL" id="SDH91676.1"/>
    </source>
</evidence>
<dbReference type="InterPro" id="IPR011761">
    <property type="entry name" value="ATP-grasp"/>
</dbReference>
<organism evidence="3 4">
    <name type="scientific">Lutimaribacter saemankumensis</name>
    <dbReference type="NCBI Taxonomy" id="490829"/>
    <lineage>
        <taxon>Bacteria</taxon>
        <taxon>Pseudomonadati</taxon>
        <taxon>Pseudomonadota</taxon>
        <taxon>Alphaproteobacteria</taxon>
        <taxon>Rhodobacterales</taxon>
        <taxon>Roseobacteraceae</taxon>
        <taxon>Lutimaribacter</taxon>
    </lineage>
</organism>
<protein>
    <submittedName>
        <fullName evidence="3">ATP-grasp domain-containing protein</fullName>
    </submittedName>
</protein>
<keyword evidence="1" id="KW-0547">Nucleotide-binding</keyword>
<dbReference type="Gene3D" id="3.30.470.20">
    <property type="entry name" value="ATP-grasp fold, B domain"/>
    <property type="match status" value="1"/>
</dbReference>
<dbReference type="STRING" id="490829.SAMN05421850_1012"/>
<gene>
    <name evidence="3" type="ORF">SAMN05421850_1012</name>
</gene>
<proteinExistence type="predicted"/>
<dbReference type="Pfam" id="PF13535">
    <property type="entry name" value="ATP-grasp_4"/>
    <property type="match status" value="1"/>
</dbReference>
<feature type="domain" description="ATP-grasp" evidence="2">
    <location>
        <begin position="203"/>
        <end position="396"/>
    </location>
</feature>
<keyword evidence="1" id="KW-0067">ATP-binding</keyword>
<name>A0A1G8GBH0_9RHOB</name>
<keyword evidence="4" id="KW-1185">Reference proteome</keyword>
<reference evidence="3 4" key="1">
    <citation type="submission" date="2016-10" db="EMBL/GenBank/DDBJ databases">
        <authorList>
            <person name="de Groot N.N."/>
        </authorList>
    </citation>
    <scope>NUCLEOTIDE SEQUENCE [LARGE SCALE GENOMIC DNA]</scope>
    <source>
        <strain evidence="3 4">DSM 28010</strain>
    </source>
</reference>
<evidence type="ECO:0000259" key="2">
    <source>
        <dbReference type="PROSITE" id="PS50975"/>
    </source>
</evidence>
<evidence type="ECO:0000256" key="1">
    <source>
        <dbReference type="PROSITE-ProRule" id="PRU00409"/>
    </source>
</evidence>
<dbReference type="GO" id="GO:0046872">
    <property type="term" value="F:metal ion binding"/>
    <property type="evidence" value="ECO:0007669"/>
    <property type="project" value="InterPro"/>
</dbReference>